<name>A0A1B1PB83_9CAUD</name>
<proteinExistence type="predicted"/>
<dbReference type="RefSeq" id="YP_009285054.1">
    <property type="nucleotide sequence ID" value="NC_031054.1"/>
</dbReference>
<feature type="compositionally biased region" description="Acidic residues" evidence="1">
    <location>
        <begin position="12"/>
        <end position="22"/>
    </location>
</feature>
<reference evidence="2 3" key="1">
    <citation type="submission" date="2016-06" db="EMBL/GenBank/DDBJ databases">
        <authorList>
            <person name="Kjaerup R.B."/>
            <person name="Dalgaard T.S."/>
            <person name="Juul-Madsen H.R."/>
        </authorList>
    </citation>
    <scope>NUCLEOTIDE SEQUENCE [LARGE SCALE GENOMIC DNA]</scope>
</reference>
<dbReference type="GeneID" id="29065329"/>
<evidence type="ECO:0000313" key="2">
    <source>
        <dbReference type="EMBL" id="ANT41421.1"/>
    </source>
</evidence>
<dbReference type="EMBL" id="KX349903">
    <property type="protein sequence ID" value="ANT41421.1"/>
    <property type="molecule type" value="Genomic_DNA"/>
</dbReference>
<accession>A0A1B1PB83</accession>
<dbReference type="KEGG" id="vg:29065329"/>
<dbReference type="Proteomes" id="UP000203382">
    <property type="component" value="Segment"/>
</dbReference>
<evidence type="ECO:0000256" key="1">
    <source>
        <dbReference type="SAM" id="MobiDB-lite"/>
    </source>
</evidence>
<feature type="region of interest" description="Disordered" evidence="1">
    <location>
        <begin position="1"/>
        <end position="22"/>
    </location>
</feature>
<gene>
    <name evidence="2" type="ORF">DIRTYBETTY_112</name>
</gene>
<evidence type="ECO:0000313" key="3">
    <source>
        <dbReference type="Proteomes" id="UP000203382"/>
    </source>
</evidence>
<sequence>MYNASQNKTEPTEESEGEKEGE</sequence>
<organism evidence="2 3">
    <name type="scientific">Bacillus phage DirtyBetty</name>
    <dbReference type="NCBI Taxonomy" id="1873999"/>
    <lineage>
        <taxon>Viruses</taxon>
        <taxon>Duplodnaviria</taxon>
        <taxon>Heunggongvirae</taxon>
        <taxon>Uroviricota</taxon>
        <taxon>Caudoviricetes</taxon>
        <taxon>Herelleviridae</taxon>
        <taxon>Bastillevirinae</taxon>
        <taxon>Wphvirus</taxon>
        <taxon>Wphvirus megatron</taxon>
    </lineage>
</organism>
<protein>
    <submittedName>
        <fullName evidence="2">Uncharacterized protein</fullName>
    </submittedName>
</protein>